<name>A0A8A3PEH7_9HELO</name>
<dbReference type="Proteomes" id="UP000672032">
    <property type="component" value="Chromosome 4"/>
</dbReference>
<protein>
    <submittedName>
        <fullName evidence="1">Uncharacterized protein</fullName>
    </submittedName>
</protein>
<sequence length="171" mass="19740">MTATLLGTKYLYLCSSFTFNLFPMTAIEESKITTMDTSAATANTLRNRLRSLAISFELKIQKQEVQDLCSLYELGVIQTECAADHKLVHRVGAWWKMRVKSRLKELKSLDLNNKERKLNHIKDLILKIPAVEAWKIVSRDNMDQLFDDYDEGTSNDLEKPARKILKKMTQL</sequence>
<evidence type="ECO:0000313" key="2">
    <source>
        <dbReference type="Proteomes" id="UP000672032"/>
    </source>
</evidence>
<gene>
    <name evidence="1" type="ORF">DSL72_005014</name>
</gene>
<reference evidence="1" key="1">
    <citation type="submission" date="2020-10" db="EMBL/GenBank/DDBJ databases">
        <title>Genome Sequence of Monilinia vaccinii-corymbosi Sheds Light on Mummy Berry Disease Infection of Blueberry and Mating Type.</title>
        <authorList>
            <person name="Yow A.G."/>
            <person name="Zhang Y."/>
            <person name="Bansal K."/>
            <person name="Eacker S.M."/>
            <person name="Sullivan S."/>
            <person name="Liachko I."/>
            <person name="Cubeta M.A."/>
            <person name="Rollins J.A."/>
            <person name="Ashrafi H."/>
        </authorList>
    </citation>
    <scope>NUCLEOTIDE SEQUENCE</scope>
    <source>
        <strain evidence="1">RL-1</strain>
    </source>
</reference>
<keyword evidence="2" id="KW-1185">Reference proteome</keyword>
<evidence type="ECO:0000313" key="1">
    <source>
        <dbReference type="EMBL" id="QSZ33446.1"/>
    </source>
</evidence>
<organism evidence="1 2">
    <name type="scientific">Monilinia vaccinii-corymbosi</name>
    <dbReference type="NCBI Taxonomy" id="61207"/>
    <lineage>
        <taxon>Eukaryota</taxon>
        <taxon>Fungi</taxon>
        <taxon>Dikarya</taxon>
        <taxon>Ascomycota</taxon>
        <taxon>Pezizomycotina</taxon>
        <taxon>Leotiomycetes</taxon>
        <taxon>Helotiales</taxon>
        <taxon>Sclerotiniaceae</taxon>
        <taxon>Monilinia</taxon>
    </lineage>
</organism>
<dbReference type="EMBL" id="CP063408">
    <property type="protein sequence ID" value="QSZ33446.1"/>
    <property type="molecule type" value="Genomic_DNA"/>
</dbReference>
<dbReference type="AlphaFoldDB" id="A0A8A3PEH7"/>
<dbReference type="OrthoDB" id="10544436at2759"/>
<proteinExistence type="predicted"/>
<accession>A0A8A3PEH7</accession>